<proteinExistence type="inferred from homology"/>
<gene>
    <name evidence="6" type="ORF">FVE85_2197</name>
</gene>
<dbReference type="SMART" id="SM00672">
    <property type="entry name" value="CAP10"/>
    <property type="match status" value="1"/>
</dbReference>
<feature type="compositionally biased region" description="Basic and acidic residues" evidence="3">
    <location>
        <begin position="32"/>
        <end position="44"/>
    </location>
</feature>
<organism evidence="6 7">
    <name type="scientific">Porphyridium purpureum</name>
    <name type="common">Red alga</name>
    <name type="synonym">Porphyridium cruentum</name>
    <dbReference type="NCBI Taxonomy" id="35688"/>
    <lineage>
        <taxon>Eukaryota</taxon>
        <taxon>Rhodophyta</taxon>
        <taxon>Bangiophyceae</taxon>
        <taxon>Porphyridiales</taxon>
        <taxon>Porphyridiaceae</taxon>
        <taxon>Porphyridium</taxon>
    </lineage>
</organism>
<feature type="region of interest" description="Disordered" evidence="3">
    <location>
        <begin position="1"/>
        <end position="99"/>
    </location>
</feature>
<feature type="compositionally biased region" description="Basic residues" evidence="3">
    <location>
        <begin position="86"/>
        <end position="95"/>
    </location>
</feature>
<dbReference type="OrthoDB" id="541052at2759"/>
<comment type="similarity">
    <text evidence="1">Belongs to the glycosyltransferase 90 family.</text>
</comment>
<evidence type="ECO:0000313" key="7">
    <source>
        <dbReference type="Proteomes" id="UP000324585"/>
    </source>
</evidence>
<dbReference type="Proteomes" id="UP000324585">
    <property type="component" value="Unassembled WGS sequence"/>
</dbReference>
<name>A0A5J4YYS5_PORPP</name>
<keyword evidence="4" id="KW-1133">Transmembrane helix</keyword>
<dbReference type="InterPro" id="IPR051091">
    <property type="entry name" value="O-Glucosyltr/Glycosyltrsf_90"/>
</dbReference>
<keyword evidence="7" id="KW-1185">Reference proteome</keyword>
<evidence type="ECO:0000259" key="5">
    <source>
        <dbReference type="SMART" id="SM00672"/>
    </source>
</evidence>
<dbReference type="GO" id="GO:0016740">
    <property type="term" value="F:transferase activity"/>
    <property type="evidence" value="ECO:0007669"/>
    <property type="project" value="UniProtKB-KW"/>
</dbReference>
<evidence type="ECO:0000256" key="3">
    <source>
        <dbReference type="SAM" id="MobiDB-lite"/>
    </source>
</evidence>
<dbReference type="InterPro" id="IPR006598">
    <property type="entry name" value="CAP10"/>
</dbReference>
<evidence type="ECO:0000256" key="2">
    <source>
        <dbReference type="ARBA" id="ARBA00022679"/>
    </source>
</evidence>
<dbReference type="PANTHER" id="PTHR12203:SF35">
    <property type="entry name" value="PROTEIN O-GLUCOSYLTRANSFERASE 1"/>
    <property type="match status" value="1"/>
</dbReference>
<comment type="caution">
    <text evidence="6">The sequence shown here is derived from an EMBL/GenBank/DDBJ whole genome shotgun (WGS) entry which is preliminary data.</text>
</comment>
<dbReference type="PANTHER" id="PTHR12203">
    <property type="entry name" value="KDEL LYS-ASP-GLU-LEU CONTAINING - RELATED"/>
    <property type="match status" value="1"/>
</dbReference>
<dbReference type="EMBL" id="VRMN01000003">
    <property type="protein sequence ID" value="KAA8496042.1"/>
    <property type="molecule type" value="Genomic_DNA"/>
</dbReference>
<evidence type="ECO:0000313" key="6">
    <source>
        <dbReference type="EMBL" id="KAA8496042.1"/>
    </source>
</evidence>
<keyword evidence="4" id="KW-0812">Transmembrane</keyword>
<protein>
    <submittedName>
        <fullName evidence="6">KDEL motif-containing protein 1</fullName>
    </submittedName>
</protein>
<feature type="compositionally biased region" description="Low complexity" evidence="3">
    <location>
        <begin position="61"/>
        <end position="76"/>
    </location>
</feature>
<dbReference type="AlphaFoldDB" id="A0A5J4YYS5"/>
<feature type="compositionally biased region" description="Low complexity" evidence="3">
    <location>
        <begin position="1"/>
        <end position="25"/>
    </location>
</feature>
<feature type="transmembrane region" description="Helical" evidence="4">
    <location>
        <begin position="113"/>
        <end position="134"/>
    </location>
</feature>
<sequence length="553" mass="62357">MKKSGAKSSSSSSTSAAAITSASKKLGVASDSARDQKRAPREQEGSSAKSSKKNADRKGPASSAAKSSSSLSSSVSKTTPAQTSVQKKRTGHKVHRREEQADLAVPMPWNPKFGWAFVTACIIVSFSLLVYSHMAKIIPHVSSSSDAKTITGDRLRANPEAEWSKNTRPQDGRVEGRVPQWYPWSHEERRKEFARVLDDFFSTAELSAFSVKAQESALEDSNSLSERVVLVRITPNHTVEYMRKWEPENKHTRFESLRGLMEALVHKYKMKPVSFLVTLNDAASTGKIAAFSSIRQSKHHRNTIPFPIGNSRGQPLGYGLNFTGWDGYAYNNYLSKHSDYPWMRKNSRAVFRGNYHMSQQLMASCWDTCVKSTDWTKMSRGAMYKIAQKRPDLFDVKFTSKGPKDSPYFENVPVDPDAKLKLVEFQAYKVVLSVGANADWAERVRNLLFLNSALMKHDVKLQEWFYLLMQPFVHYIPVKEDMSDLIEQQQWAVDHDRDVEQIAANGVEFAQNVLSEAAMLEFAHMAILRFARRQKAADAPRMSSLPTPLPKRF</sequence>
<reference evidence="7" key="1">
    <citation type="journal article" date="2019" name="Nat. Commun.">
        <title>Expansion of phycobilisome linker gene families in mesophilic red algae.</title>
        <authorList>
            <person name="Lee J."/>
            <person name="Kim D."/>
            <person name="Bhattacharya D."/>
            <person name="Yoon H.S."/>
        </authorList>
    </citation>
    <scope>NUCLEOTIDE SEQUENCE [LARGE SCALE GENOMIC DNA]</scope>
    <source>
        <strain evidence="7">CCMP 1328</strain>
    </source>
</reference>
<keyword evidence="4" id="KW-0472">Membrane</keyword>
<feature type="domain" description="Glycosyl transferase CAP10" evidence="5">
    <location>
        <begin position="269"/>
        <end position="523"/>
    </location>
</feature>
<evidence type="ECO:0000256" key="4">
    <source>
        <dbReference type="SAM" id="Phobius"/>
    </source>
</evidence>
<evidence type="ECO:0000256" key="1">
    <source>
        <dbReference type="ARBA" id="ARBA00010118"/>
    </source>
</evidence>
<dbReference type="Pfam" id="PF05686">
    <property type="entry name" value="Glyco_transf_90"/>
    <property type="match status" value="1"/>
</dbReference>
<keyword evidence="2" id="KW-0808">Transferase</keyword>
<accession>A0A5J4YYS5</accession>